<organism evidence="1 2">
    <name type="scientific">Pseudotabrizicola alkalilacus</name>
    <dbReference type="NCBI Taxonomy" id="2305252"/>
    <lineage>
        <taxon>Bacteria</taxon>
        <taxon>Pseudomonadati</taxon>
        <taxon>Pseudomonadota</taxon>
        <taxon>Alphaproteobacteria</taxon>
        <taxon>Rhodobacterales</taxon>
        <taxon>Paracoccaceae</taxon>
        <taxon>Pseudotabrizicola</taxon>
    </lineage>
</organism>
<dbReference type="EMBL" id="QWEY01000001">
    <property type="protein sequence ID" value="RGP38865.1"/>
    <property type="molecule type" value="Genomic_DNA"/>
</dbReference>
<comment type="caution">
    <text evidence="1">The sequence shown here is derived from an EMBL/GenBank/DDBJ whole genome shotgun (WGS) entry which is preliminary data.</text>
</comment>
<reference evidence="1 2" key="1">
    <citation type="submission" date="2018-08" db="EMBL/GenBank/DDBJ databases">
        <title>Flavobacterium tibetense sp. nov., isolated from a wetland YonghuCo on Tibetan Plateau.</title>
        <authorList>
            <person name="Phurbu D."/>
            <person name="Lu H."/>
            <person name="Xing P."/>
        </authorList>
    </citation>
    <scope>NUCLEOTIDE SEQUENCE [LARGE SCALE GENOMIC DNA]</scope>
    <source>
        <strain evidence="1 2">DJC</strain>
    </source>
</reference>
<keyword evidence="2" id="KW-1185">Reference proteome</keyword>
<name>A0A411Z757_9RHOB</name>
<evidence type="ECO:0008006" key="3">
    <source>
        <dbReference type="Google" id="ProtNLM"/>
    </source>
</evidence>
<dbReference type="GO" id="GO:0000160">
    <property type="term" value="P:phosphorelay signal transduction system"/>
    <property type="evidence" value="ECO:0007669"/>
    <property type="project" value="InterPro"/>
</dbReference>
<proteinExistence type="predicted"/>
<dbReference type="RefSeq" id="WP_118149599.1">
    <property type="nucleotide sequence ID" value="NZ_QWEY01000001.1"/>
</dbReference>
<dbReference type="Gene3D" id="1.20.120.160">
    <property type="entry name" value="HPT domain"/>
    <property type="match status" value="1"/>
</dbReference>
<sequence>MVDPFAAPLPDPTPQLQALRAALTRLAGSTLPAPARMALAEAQMALSALESLYSGAVDRSVFDALMAMAGPEVAPELVAQMAADLRAVRLALAAALDGANWAGIRAQTHVLVALAGSAGARGLEQASQALNLAAHEADAIRVRALGPGILAGLDGLIRFVEAADSGRAAGK</sequence>
<dbReference type="InterPro" id="IPR036641">
    <property type="entry name" value="HPT_dom_sf"/>
</dbReference>
<protein>
    <recommendedName>
        <fullName evidence="3">HPt domain-containing protein</fullName>
    </recommendedName>
</protein>
<accession>A0A411Z757</accession>
<dbReference type="OrthoDB" id="7689553at2"/>
<gene>
    <name evidence="1" type="ORF">D1012_01735</name>
</gene>
<dbReference type="SUPFAM" id="SSF47226">
    <property type="entry name" value="Histidine-containing phosphotransfer domain, HPT domain"/>
    <property type="match status" value="1"/>
</dbReference>
<evidence type="ECO:0000313" key="1">
    <source>
        <dbReference type="EMBL" id="RGP38865.1"/>
    </source>
</evidence>
<dbReference type="AlphaFoldDB" id="A0A411Z757"/>
<dbReference type="Proteomes" id="UP000284547">
    <property type="component" value="Unassembled WGS sequence"/>
</dbReference>
<evidence type="ECO:0000313" key="2">
    <source>
        <dbReference type="Proteomes" id="UP000284547"/>
    </source>
</evidence>